<dbReference type="GO" id="GO:0009307">
    <property type="term" value="P:DNA restriction-modification system"/>
    <property type="evidence" value="ECO:0007669"/>
    <property type="project" value="InterPro"/>
</dbReference>
<feature type="transmembrane region" description="Helical" evidence="2">
    <location>
        <begin position="72"/>
        <end position="90"/>
    </location>
</feature>
<keyword evidence="2" id="KW-0472">Membrane</keyword>
<dbReference type="Gene3D" id="3.40.91.30">
    <property type="match status" value="1"/>
</dbReference>
<organism evidence="3 4">
    <name type="scientific">Bombilactobacillus apium</name>
    <dbReference type="NCBI Taxonomy" id="2675299"/>
    <lineage>
        <taxon>Bacteria</taxon>
        <taxon>Bacillati</taxon>
        <taxon>Bacillota</taxon>
        <taxon>Bacilli</taxon>
        <taxon>Lactobacillales</taxon>
        <taxon>Lactobacillaceae</taxon>
        <taxon>Bombilactobacillus</taxon>
    </lineage>
</organism>
<evidence type="ECO:0000256" key="1">
    <source>
        <dbReference type="ARBA" id="ARBA00022801"/>
    </source>
</evidence>
<evidence type="ECO:0000256" key="2">
    <source>
        <dbReference type="SAM" id="Phobius"/>
    </source>
</evidence>
<keyword evidence="2" id="KW-0812">Transmembrane</keyword>
<dbReference type="EMBL" id="JABZEC010000001">
    <property type="protein sequence ID" value="NVY95898.1"/>
    <property type="molecule type" value="Genomic_DNA"/>
</dbReference>
<protein>
    <submittedName>
        <fullName evidence="3">Uncharacterized protein</fullName>
    </submittedName>
</protein>
<dbReference type="AlphaFoldDB" id="A0A850RAQ2"/>
<keyword evidence="1" id="KW-0378">Hydrolase</keyword>
<dbReference type="Proteomes" id="UP000563523">
    <property type="component" value="Unassembled WGS sequence"/>
</dbReference>
<sequence length="143" mass="16589">MLTEIDPSDIELVEMAWGKSPTRSQNTVDATLFESKTVEIFKKYFKLEGNHLGHTNKPDGVVYWTDRLFPKWFGGVYNLAFLIFMIYVMITRGQGHLLSMFLVLIIGGSIISGFWLWARENKKKKQQKELDKMKAKDIARKNN</sequence>
<dbReference type="SUPFAM" id="SSF52980">
    <property type="entry name" value="Restriction endonuclease-like"/>
    <property type="match status" value="1"/>
</dbReference>
<comment type="caution">
    <text evidence="3">The sequence shown here is derived from an EMBL/GenBank/DDBJ whole genome shotgun (WGS) entry which is preliminary data.</text>
</comment>
<evidence type="ECO:0000313" key="4">
    <source>
        <dbReference type="Proteomes" id="UP000563523"/>
    </source>
</evidence>
<keyword evidence="4" id="KW-1185">Reference proteome</keyword>
<dbReference type="GO" id="GO:0009036">
    <property type="term" value="F:type II site-specific deoxyribonuclease activity"/>
    <property type="evidence" value="ECO:0007669"/>
    <property type="project" value="InterPro"/>
</dbReference>
<keyword evidence="2" id="KW-1133">Transmembrane helix</keyword>
<proteinExistence type="predicted"/>
<feature type="transmembrane region" description="Helical" evidence="2">
    <location>
        <begin position="96"/>
        <end position="118"/>
    </location>
</feature>
<accession>A0A850RAQ2</accession>
<dbReference type="InterPro" id="IPR011335">
    <property type="entry name" value="Restrct_endonuc-II-like"/>
</dbReference>
<name>A0A850RAQ2_9LACO</name>
<evidence type="ECO:0000313" key="3">
    <source>
        <dbReference type="EMBL" id="NVY95898.1"/>
    </source>
</evidence>
<reference evidence="3 4" key="1">
    <citation type="submission" date="2020-06" db="EMBL/GenBank/DDBJ databases">
        <authorList>
            <person name="Kang J."/>
        </authorList>
    </citation>
    <scope>NUCLEOTIDE SEQUENCE [LARGE SCALE GENOMIC DNA]</scope>
    <source>
        <strain evidence="3 4">DCY120</strain>
    </source>
</reference>
<gene>
    <name evidence="3" type="ORF">HU830_01615</name>
</gene>